<gene>
    <name evidence="1" type="ORF">NUW54_g1015</name>
</gene>
<keyword evidence="2" id="KW-1185">Reference proteome</keyword>
<comment type="caution">
    <text evidence="1">The sequence shown here is derived from an EMBL/GenBank/DDBJ whole genome shotgun (WGS) entry which is preliminary data.</text>
</comment>
<evidence type="ECO:0000313" key="1">
    <source>
        <dbReference type="EMBL" id="KAJ3015548.1"/>
    </source>
</evidence>
<evidence type="ECO:0000313" key="2">
    <source>
        <dbReference type="Proteomes" id="UP001144978"/>
    </source>
</evidence>
<sequence>MFFIPGGNKHISTGRLGSAFQRSNETVSRSFRAVLDALLAPGFRGVYMKLPDNDTVPLQILHNPKLYPLYPFFKDCRGAIDGSHLYVNPPALTRGRWRDRDGNLTQNMLAICNFNMFFTFVMVGWEGSIADSTLYDRAVQTGGLTIGEGLYWIADAGFASCSTLLVPYRNTRYHLREWAAGNRRPQNKEELYNLRHAQLRNIIERIFGVLKREFKMAREACEYSIQVQCCIPFGLTLLHNFFRTHNTDRHLDETHIRLRDEPAREVHGDAQPEGCTTIPRSEDEAASQRREGIAMRMWEQYQNELAERCAHEQGE</sequence>
<dbReference type="Proteomes" id="UP001144978">
    <property type="component" value="Unassembled WGS sequence"/>
</dbReference>
<dbReference type="EMBL" id="JANSHE010000154">
    <property type="protein sequence ID" value="KAJ3015548.1"/>
    <property type="molecule type" value="Genomic_DNA"/>
</dbReference>
<protein>
    <submittedName>
        <fullName evidence="1">Uncharacterized protein</fullName>
    </submittedName>
</protein>
<accession>A0ACC1QBC1</accession>
<organism evidence="1 2">
    <name type="scientific">Trametes sanguinea</name>
    <dbReference type="NCBI Taxonomy" id="158606"/>
    <lineage>
        <taxon>Eukaryota</taxon>
        <taxon>Fungi</taxon>
        <taxon>Dikarya</taxon>
        <taxon>Basidiomycota</taxon>
        <taxon>Agaricomycotina</taxon>
        <taxon>Agaricomycetes</taxon>
        <taxon>Polyporales</taxon>
        <taxon>Polyporaceae</taxon>
        <taxon>Trametes</taxon>
    </lineage>
</organism>
<name>A0ACC1QBC1_9APHY</name>
<reference evidence="1" key="1">
    <citation type="submission" date="2022-08" db="EMBL/GenBank/DDBJ databases">
        <title>Genome Sequence of Pycnoporus sanguineus.</title>
        <authorList>
            <person name="Buettner E."/>
        </authorList>
    </citation>
    <scope>NUCLEOTIDE SEQUENCE</scope>
    <source>
        <strain evidence="1">CG-C14</strain>
    </source>
</reference>
<proteinExistence type="predicted"/>